<keyword evidence="1" id="KW-1133">Transmembrane helix</keyword>
<dbReference type="RefSeq" id="WP_193743038.1">
    <property type="nucleotide sequence ID" value="NZ_JNAO01000013.1"/>
</dbReference>
<dbReference type="AlphaFoldDB" id="A0A0A2AI69"/>
<keyword evidence="1" id="KW-0472">Membrane</keyword>
<protein>
    <submittedName>
        <fullName evidence="2">Uncharacterized protein</fullName>
    </submittedName>
</protein>
<keyword evidence="1" id="KW-0812">Transmembrane</keyword>
<dbReference type="STRING" id="167548.EU98_1633"/>
<dbReference type="EMBL" id="JNAO01000013">
    <property type="protein sequence ID" value="KGG00104.1"/>
    <property type="molecule type" value="Genomic_DNA"/>
</dbReference>
<comment type="caution">
    <text evidence="2">The sequence shown here is derived from an EMBL/GenBank/DDBJ whole genome shotgun (WGS) entry which is preliminary data.</text>
</comment>
<name>A0A0A2AI69_PROMR</name>
<sequence>MNSAFAKVSNLKVNRISKIAIILASSTFFLYALVQAPIFKNLLAGAFSCSG</sequence>
<feature type="transmembrane region" description="Helical" evidence="1">
    <location>
        <begin position="20"/>
        <end position="38"/>
    </location>
</feature>
<evidence type="ECO:0000256" key="1">
    <source>
        <dbReference type="SAM" id="Phobius"/>
    </source>
</evidence>
<reference evidence="3" key="1">
    <citation type="journal article" date="2014" name="Sci. Data">
        <title>Genomes of diverse isolates of the marine cyanobacterium Prochlorococcus.</title>
        <authorList>
            <person name="Biller S."/>
            <person name="Berube P."/>
            <person name="Thompson J."/>
            <person name="Kelly L."/>
            <person name="Roggensack S."/>
            <person name="Awad L."/>
            <person name="Roache-Johnson K."/>
            <person name="Ding H."/>
            <person name="Giovannoni S.J."/>
            <person name="Moore L.R."/>
            <person name="Chisholm S.W."/>
        </authorList>
    </citation>
    <scope>NUCLEOTIDE SEQUENCE [LARGE SCALE GENOMIC DNA]</scope>
    <source>
        <strain evidence="3">MIT 9314</strain>
    </source>
</reference>
<evidence type="ECO:0000313" key="2">
    <source>
        <dbReference type="EMBL" id="KGG00104.1"/>
    </source>
</evidence>
<evidence type="ECO:0000313" key="3">
    <source>
        <dbReference type="Proteomes" id="UP000030533"/>
    </source>
</evidence>
<proteinExistence type="predicted"/>
<gene>
    <name evidence="2" type="ORF">EU98_1633</name>
</gene>
<organism evidence="2 3">
    <name type="scientific">Prochlorococcus marinus str. MIT 9314</name>
    <dbReference type="NCBI Taxonomy" id="167548"/>
    <lineage>
        <taxon>Bacteria</taxon>
        <taxon>Bacillati</taxon>
        <taxon>Cyanobacteriota</taxon>
        <taxon>Cyanophyceae</taxon>
        <taxon>Synechococcales</taxon>
        <taxon>Prochlorococcaceae</taxon>
        <taxon>Prochlorococcus</taxon>
    </lineage>
</organism>
<dbReference type="Proteomes" id="UP000030533">
    <property type="component" value="Unassembled WGS sequence"/>
</dbReference>
<accession>A0A0A2AI69</accession>